<reference evidence="1 2" key="1">
    <citation type="submission" date="2019-10" db="EMBL/GenBank/DDBJ databases">
        <title>Extracellular Electron Transfer in a Candidatus Methanoperedens spp. Enrichment Culture.</title>
        <authorList>
            <person name="Berger S."/>
            <person name="Rangel Shaw D."/>
            <person name="Berben T."/>
            <person name="In 'T Zandt M."/>
            <person name="Frank J."/>
            <person name="Reimann J."/>
            <person name="Jetten M.S.M."/>
            <person name="Welte C.U."/>
        </authorList>
    </citation>
    <scope>NUCLEOTIDE SEQUENCE [LARGE SCALE GENOMIC DNA]</scope>
    <source>
        <strain evidence="1">SB12</strain>
    </source>
</reference>
<evidence type="ECO:0000313" key="2">
    <source>
        <dbReference type="Proteomes" id="UP000460298"/>
    </source>
</evidence>
<evidence type="ECO:0000313" key="1">
    <source>
        <dbReference type="EMBL" id="KAB2935285.1"/>
    </source>
</evidence>
<organism evidence="1 2">
    <name type="scientific">Leptonema illini</name>
    <dbReference type="NCBI Taxonomy" id="183"/>
    <lineage>
        <taxon>Bacteria</taxon>
        <taxon>Pseudomonadati</taxon>
        <taxon>Spirochaetota</taxon>
        <taxon>Spirochaetia</taxon>
        <taxon>Leptospirales</taxon>
        <taxon>Leptospiraceae</taxon>
        <taxon>Leptonema</taxon>
    </lineage>
</organism>
<protein>
    <submittedName>
        <fullName evidence="1">Uncharacterized protein</fullName>
    </submittedName>
</protein>
<dbReference type="AlphaFoldDB" id="A0A833M0B6"/>
<gene>
    <name evidence="1" type="ORF">F9K24_00735</name>
</gene>
<accession>A0A833M0B6</accession>
<sequence length="90" mass="10418">METDKLRKELEWLLDDVCIHLGFCNIPYSAIDSILERPVFTQDDFVQLCAHYEGFNSDLSRGLEDSLKGTFRKRFGLAIEQQDEGWSKST</sequence>
<dbReference type="Proteomes" id="UP000460298">
    <property type="component" value="Unassembled WGS sequence"/>
</dbReference>
<proteinExistence type="predicted"/>
<dbReference type="EMBL" id="WBUI01000001">
    <property type="protein sequence ID" value="KAB2935285.1"/>
    <property type="molecule type" value="Genomic_DNA"/>
</dbReference>
<comment type="caution">
    <text evidence="1">The sequence shown here is derived from an EMBL/GenBank/DDBJ whole genome shotgun (WGS) entry which is preliminary data.</text>
</comment>
<name>A0A833M0B6_9LEPT</name>